<feature type="compositionally biased region" description="Polar residues" evidence="1">
    <location>
        <begin position="265"/>
        <end position="278"/>
    </location>
</feature>
<feature type="transmembrane region" description="Helical" evidence="2">
    <location>
        <begin position="225"/>
        <end position="246"/>
    </location>
</feature>
<keyword evidence="2" id="KW-1133">Transmembrane helix</keyword>
<keyword evidence="2" id="KW-0472">Membrane</keyword>
<dbReference type="Proteomes" id="UP000094236">
    <property type="component" value="Unassembled WGS sequence"/>
</dbReference>
<organism evidence="3 4">
    <name type="scientific">Pachysolen tannophilus NRRL Y-2460</name>
    <dbReference type="NCBI Taxonomy" id="669874"/>
    <lineage>
        <taxon>Eukaryota</taxon>
        <taxon>Fungi</taxon>
        <taxon>Dikarya</taxon>
        <taxon>Ascomycota</taxon>
        <taxon>Saccharomycotina</taxon>
        <taxon>Pichiomycetes</taxon>
        <taxon>Pachysolenaceae</taxon>
        <taxon>Pachysolen</taxon>
    </lineage>
</organism>
<gene>
    <name evidence="3" type="ORF">PACTADRAFT_51731</name>
</gene>
<evidence type="ECO:0000313" key="3">
    <source>
        <dbReference type="EMBL" id="ODV93993.1"/>
    </source>
</evidence>
<keyword evidence="2" id="KW-0812">Transmembrane</keyword>
<name>A0A1E4TQG7_PACTA</name>
<evidence type="ECO:0000256" key="2">
    <source>
        <dbReference type="SAM" id="Phobius"/>
    </source>
</evidence>
<sequence>MWKVFLSVGIIGLVSFNLFVTYPTIKRDNYVGELIESLNLHLAENVDSEFKLDSVYSPMLKKDSKDADQINVVALYHDNDESLIGEMMVLPDGIEEPFTMGILFFNLSKTEEIFQEKYRTQPFPDRLDEHKASKPCFGEVVIPVMKEYYFQVNNLSSIETANLKYNYHNFGYCTKKRNLADRYLEIDGKTAEYVKFKTEYRLPILHFLYPSKYSSSFGLNTVSKYGYHIMVIFAIVAIMVGIHFFYIRQRTRRSFDALQEDPSVETPQKRSNNNNSTDIELDDLDAELEAPTKNNKVSFKNAQGFEKENLLNQP</sequence>
<dbReference type="AlphaFoldDB" id="A0A1E4TQG7"/>
<feature type="region of interest" description="Disordered" evidence="1">
    <location>
        <begin position="258"/>
        <end position="285"/>
    </location>
</feature>
<feature type="non-terminal residue" evidence="3">
    <location>
        <position position="314"/>
    </location>
</feature>
<accession>A0A1E4TQG7</accession>
<protein>
    <submittedName>
        <fullName evidence="3">Uncharacterized protein</fullName>
    </submittedName>
</protein>
<dbReference type="EMBL" id="KV454017">
    <property type="protein sequence ID" value="ODV93993.1"/>
    <property type="molecule type" value="Genomic_DNA"/>
</dbReference>
<proteinExistence type="predicted"/>
<reference evidence="4" key="1">
    <citation type="submission" date="2016-05" db="EMBL/GenBank/DDBJ databases">
        <title>Comparative genomics of biotechnologically important yeasts.</title>
        <authorList>
            <consortium name="DOE Joint Genome Institute"/>
            <person name="Riley R."/>
            <person name="Haridas S."/>
            <person name="Wolfe K.H."/>
            <person name="Lopes M.R."/>
            <person name="Hittinger C.T."/>
            <person name="Goker M."/>
            <person name="Salamov A."/>
            <person name="Wisecaver J."/>
            <person name="Long T.M."/>
            <person name="Aerts A.L."/>
            <person name="Barry K."/>
            <person name="Choi C."/>
            <person name="Clum A."/>
            <person name="Coughlan A.Y."/>
            <person name="Deshpande S."/>
            <person name="Douglass A.P."/>
            <person name="Hanson S.J."/>
            <person name="Klenk H.-P."/>
            <person name="Labutti K."/>
            <person name="Lapidus A."/>
            <person name="Lindquist E."/>
            <person name="Lipzen A."/>
            <person name="Meier-Kolthoff J.P."/>
            <person name="Ohm R.A."/>
            <person name="Otillar R.P."/>
            <person name="Pangilinan J."/>
            <person name="Peng Y."/>
            <person name="Rokas A."/>
            <person name="Rosa C.A."/>
            <person name="Scheuner C."/>
            <person name="Sibirny A.A."/>
            <person name="Slot J.C."/>
            <person name="Stielow J.B."/>
            <person name="Sun H."/>
            <person name="Kurtzman C.P."/>
            <person name="Blackwell M."/>
            <person name="Grigoriev I.V."/>
            <person name="Jeffries T.W."/>
        </authorList>
    </citation>
    <scope>NUCLEOTIDE SEQUENCE [LARGE SCALE GENOMIC DNA]</scope>
    <source>
        <strain evidence="4">NRRL Y-2460</strain>
    </source>
</reference>
<evidence type="ECO:0000313" key="4">
    <source>
        <dbReference type="Proteomes" id="UP000094236"/>
    </source>
</evidence>
<evidence type="ECO:0000256" key="1">
    <source>
        <dbReference type="SAM" id="MobiDB-lite"/>
    </source>
</evidence>
<keyword evidence="4" id="KW-1185">Reference proteome</keyword>